<evidence type="ECO:0000313" key="1">
    <source>
        <dbReference type="EMBL" id="MPN05577.1"/>
    </source>
</evidence>
<accession>A0A645EUP9</accession>
<sequence length="165" mass="18408">MNVVDDVIGMRLKGHLHAVFFELVKDGDPVAYKRFFLFDPAVGVRPIVEVAKITHTRKRHYGRHLQGVGQAGTFEHALGAELDLLFRRARADAGQVASVRAEHQRGISMVGNARDHQAGVVDLLLQLFGVVAFEHFVHLHLPVIGIGRDLNGFVTLFGYEFNYLL</sequence>
<protein>
    <submittedName>
        <fullName evidence="1">Uncharacterized protein</fullName>
    </submittedName>
</protein>
<organism evidence="1">
    <name type="scientific">bioreactor metagenome</name>
    <dbReference type="NCBI Taxonomy" id="1076179"/>
    <lineage>
        <taxon>unclassified sequences</taxon>
        <taxon>metagenomes</taxon>
        <taxon>ecological metagenomes</taxon>
    </lineage>
</organism>
<gene>
    <name evidence="1" type="ORF">SDC9_152828</name>
</gene>
<comment type="caution">
    <text evidence="1">The sequence shown here is derived from an EMBL/GenBank/DDBJ whole genome shotgun (WGS) entry which is preliminary data.</text>
</comment>
<dbReference type="AlphaFoldDB" id="A0A645EUP9"/>
<name>A0A645EUP9_9ZZZZ</name>
<dbReference type="EMBL" id="VSSQ01051478">
    <property type="protein sequence ID" value="MPN05577.1"/>
    <property type="molecule type" value="Genomic_DNA"/>
</dbReference>
<reference evidence="1" key="1">
    <citation type="submission" date="2019-08" db="EMBL/GenBank/DDBJ databases">
        <authorList>
            <person name="Kucharzyk K."/>
            <person name="Murdoch R.W."/>
            <person name="Higgins S."/>
            <person name="Loffler F."/>
        </authorList>
    </citation>
    <scope>NUCLEOTIDE SEQUENCE</scope>
</reference>
<proteinExistence type="predicted"/>